<keyword evidence="3" id="KW-0645">Protease</keyword>
<evidence type="ECO:0000256" key="7">
    <source>
        <dbReference type="ARBA" id="ARBA00023049"/>
    </source>
</evidence>
<evidence type="ECO:0000256" key="3">
    <source>
        <dbReference type="ARBA" id="ARBA00022670"/>
    </source>
</evidence>
<dbReference type="PANTHER" id="PTHR11733:SF241">
    <property type="entry name" value="GH26575P-RELATED"/>
    <property type="match status" value="1"/>
</dbReference>
<evidence type="ECO:0000256" key="6">
    <source>
        <dbReference type="ARBA" id="ARBA00022833"/>
    </source>
</evidence>
<keyword evidence="13" id="KW-1185">Reference proteome</keyword>
<feature type="compositionally biased region" description="Polar residues" evidence="8">
    <location>
        <begin position="1"/>
        <end position="15"/>
    </location>
</feature>
<keyword evidence="5" id="KW-0378">Hydrolase</keyword>
<name>A0AAQ4EF23_AMBAM</name>
<dbReference type="Gene3D" id="1.10.1380.10">
    <property type="entry name" value="Neutral endopeptidase , domain2"/>
    <property type="match status" value="1"/>
</dbReference>
<evidence type="ECO:0000259" key="10">
    <source>
        <dbReference type="Pfam" id="PF01431"/>
    </source>
</evidence>
<dbReference type="GO" id="GO:0005886">
    <property type="term" value="C:plasma membrane"/>
    <property type="evidence" value="ECO:0007669"/>
    <property type="project" value="TreeGrafter"/>
</dbReference>
<gene>
    <name evidence="12" type="ORF">V5799_012062</name>
</gene>
<keyword evidence="9" id="KW-0472">Membrane</keyword>
<dbReference type="InterPro" id="IPR000718">
    <property type="entry name" value="Peptidase_M13"/>
</dbReference>
<reference evidence="12 13" key="1">
    <citation type="journal article" date="2023" name="Arcadia Sci">
        <title>De novo assembly of a long-read Amblyomma americanum tick genome.</title>
        <authorList>
            <person name="Chou S."/>
            <person name="Poskanzer K.E."/>
            <person name="Rollins M."/>
            <person name="Thuy-Boun P.S."/>
        </authorList>
    </citation>
    <scope>NUCLEOTIDE SEQUENCE [LARGE SCALE GENOMIC DNA]</scope>
    <source>
        <strain evidence="12">F_SG_1</strain>
        <tissue evidence="12">Salivary glands</tissue>
    </source>
</reference>
<dbReference type="Pfam" id="PF05649">
    <property type="entry name" value="Peptidase_M13_N"/>
    <property type="match status" value="1"/>
</dbReference>
<feature type="region of interest" description="Disordered" evidence="8">
    <location>
        <begin position="1"/>
        <end position="26"/>
    </location>
</feature>
<dbReference type="EMBL" id="JARKHS020016955">
    <property type="protein sequence ID" value="KAK8773405.1"/>
    <property type="molecule type" value="Genomic_DNA"/>
</dbReference>
<dbReference type="InterPro" id="IPR008753">
    <property type="entry name" value="Peptidase_M13_N"/>
</dbReference>
<feature type="domain" description="Peptidase M13 C-terminal" evidence="10">
    <location>
        <begin position="601"/>
        <end position="777"/>
    </location>
</feature>
<comment type="caution">
    <text evidence="12">The sequence shown here is derived from an EMBL/GenBank/DDBJ whole genome shotgun (WGS) entry which is preliminary data.</text>
</comment>
<keyword evidence="6" id="KW-0862">Zinc</keyword>
<evidence type="ECO:0000256" key="1">
    <source>
        <dbReference type="ARBA" id="ARBA00001947"/>
    </source>
</evidence>
<dbReference type="Proteomes" id="UP001321473">
    <property type="component" value="Unassembled WGS sequence"/>
</dbReference>
<evidence type="ECO:0008006" key="14">
    <source>
        <dbReference type="Google" id="ProtNLM"/>
    </source>
</evidence>
<keyword evidence="7" id="KW-0482">Metalloprotease</keyword>
<protein>
    <recommendedName>
        <fullName evidence="14">M13 family peptidase</fullName>
    </recommendedName>
</protein>
<evidence type="ECO:0000313" key="12">
    <source>
        <dbReference type="EMBL" id="KAK8773405.1"/>
    </source>
</evidence>
<accession>A0AAQ4EF23</accession>
<sequence>MASTQPPGHPATTSAKEGAAETSMAYLQNADAPPHDLAAAGLVPDIAPAEEPASRIKRSKVKTRRGTVLSPNWLGLKNFDLADIVKSPRETITSGAALLLKNEMVLSLAVIGTMLFVLVALFFLMPVNTPNVKEGFCVTDDCLSHATLLTETRDTKFDPCHDFTAHVCFNWSPHKQSKEIRDFDSSAMEDMVYSWLLDMGTALQEGSKAFPVANKALAMLESCMSNSSTYGTNLKDFRQFLNNRSLPWPNPPQPDVDALGVLVNLAYNWQAAFLFEVRASLVRKGGHKGRRCIILTPAPTITRYHQQHRAVIRDGKDAYFKYWMDFYRALFGDTKTASKERALQTADMEGDIFDTIKEALQASPKDSAVFPIGEFEVFTVNISSSRWFQLLKNVTAMNPELTEQDVVVTTNVYFLQTVGNLFKKYTNAQILDFLGWQFVQHYAPVSDSGLLVARYGDRRTARSLRPTFCGFHIEVPYRVLLLTLRFASRLTESDKELVDAGFDRLVSTAVHLVKDSTWMDSESKALAIDKLRAARLRLWPPPEFLNETNLEELFRAFPEKQKSFGEYFIKSRQSIRNISRTPEFDTVLGMPENYGLPYFEYDYADNAIGVAIAAVARPLFYGKGTPAMFYGGFGFSVALELVKALDQEGLQWHPDGRLVHSFFSEASHAVFEAKNTCLNSSEFDSGKSVFPEIPALQIAYSAFLDAASEPGSQTQISAELTEEKVFFMTICYMTCVRKDVKNPFAADCNKIVRSSAAFAKAFRCPEGSRMNPGNKCSFFE</sequence>
<keyword evidence="9" id="KW-1133">Transmembrane helix</keyword>
<dbReference type="InterPro" id="IPR018497">
    <property type="entry name" value="Peptidase_M13_C"/>
</dbReference>
<dbReference type="AlphaFoldDB" id="A0AAQ4EF23"/>
<organism evidence="12 13">
    <name type="scientific">Amblyomma americanum</name>
    <name type="common">Lone star tick</name>
    <dbReference type="NCBI Taxonomy" id="6943"/>
    <lineage>
        <taxon>Eukaryota</taxon>
        <taxon>Metazoa</taxon>
        <taxon>Ecdysozoa</taxon>
        <taxon>Arthropoda</taxon>
        <taxon>Chelicerata</taxon>
        <taxon>Arachnida</taxon>
        <taxon>Acari</taxon>
        <taxon>Parasitiformes</taxon>
        <taxon>Ixodida</taxon>
        <taxon>Ixodoidea</taxon>
        <taxon>Ixodidae</taxon>
        <taxon>Amblyomminae</taxon>
        <taxon>Amblyomma</taxon>
    </lineage>
</organism>
<evidence type="ECO:0000256" key="5">
    <source>
        <dbReference type="ARBA" id="ARBA00022801"/>
    </source>
</evidence>
<feature type="domain" description="Peptidase M13 N-terminal" evidence="11">
    <location>
        <begin position="159"/>
        <end position="535"/>
    </location>
</feature>
<dbReference type="Gene3D" id="3.40.390.10">
    <property type="entry name" value="Collagenase (Catalytic Domain)"/>
    <property type="match status" value="1"/>
</dbReference>
<evidence type="ECO:0000313" key="13">
    <source>
        <dbReference type="Proteomes" id="UP001321473"/>
    </source>
</evidence>
<dbReference type="InterPro" id="IPR042089">
    <property type="entry name" value="Peptidase_M13_dom_2"/>
</dbReference>
<comment type="cofactor">
    <cofactor evidence="1">
        <name>Zn(2+)</name>
        <dbReference type="ChEBI" id="CHEBI:29105"/>
    </cofactor>
</comment>
<keyword evidence="9" id="KW-0812">Transmembrane</keyword>
<comment type="similarity">
    <text evidence="2">Belongs to the peptidase M13 family.</text>
</comment>
<dbReference type="PROSITE" id="PS51885">
    <property type="entry name" value="NEPRILYSIN"/>
    <property type="match status" value="1"/>
</dbReference>
<keyword evidence="4" id="KW-0479">Metal-binding</keyword>
<dbReference type="Pfam" id="PF01431">
    <property type="entry name" value="Peptidase_M13"/>
    <property type="match status" value="1"/>
</dbReference>
<evidence type="ECO:0000256" key="2">
    <source>
        <dbReference type="ARBA" id="ARBA00007357"/>
    </source>
</evidence>
<evidence type="ECO:0000259" key="11">
    <source>
        <dbReference type="Pfam" id="PF05649"/>
    </source>
</evidence>
<feature type="transmembrane region" description="Helical" evidence="9">
    <location>
        <begin position="104"/>
        <end position="125"/>
    </location>
</feature>
<dbReference type="GO" id="GO:0016485">
    <property type="term" value="P:protein processing"/>
    <property type="evidence" value="ECO:0007669"/>
    <property type="project" value="TreeGrafter"/>
</dbReference>
<dbReference type="GO" id="GO:0046872">
    <property type="term" value="F:metal ion binding"/>
    <property type="evidence" value="ECO:0007669"/>
    <property type="project" value="UniProtKB-KW"/>
</dbReference>
<dbReference type="GO" id="GO:0004222">
    <property type="term" value="F:metalloendopeptidase activity"/>
    <property type="evidence" value="ECO:0007669"/>
    <property type="project" value="InterPro"/>
</dbReference>
<evidence type="ECO:0000256" key="4">
    <source>
        <dbReference type="ARBA" id="ARBA00022723"/>
    </source>
</evidence>
<dbReference type="SUPFAM" id="SSF55486">
    <property type="entry name" value="Metalloproteases ('zincins'), catalytic domain"/>
    <property type="match status" value="1"/>
</dbReference>
<dbReference type="InterPro" id="IPR024079">
    <property type="entry name" value="MetalloPept_cat_dom_sf"/>
</dbReference>
<evidence type="ECO:0000256" key="8">
    <source>
        <dbReference type="SAM" id="MobiDB-lite"/>
    </source>
</evidence>
<evidence type="ECO:0000256" key="9">
    <source>
        <dbReference type="SAM" id="Phobius"/>
    </source>
</evidence>
<dbReference type="PANTHER" id="PTHR11733">
    <property type="entry name" value="ZINC METALLOPROTEASE FAMILY M13 NEPRILYSIN-RELATED"/>
    <property type="match status" value="1"/>
</dbReference>
<proteinExistence type="inferred from homology"/>